<dbReference type="STRING" id="40148.A0A0E0BAS0"/>
<dbReference type="InterPro" id="IPR008974">
    <property type="entry name" value="TRAF-like"/>
</dbReference>
<dbReference type="Gene3D" id="1.25.40.420">
    <property type="match status" value="2"/>
</dbReference>
<evidence type="ECO:0000256" key="1">
    <source>
        <dbReference type="ARBA" id="ARBA00004906"/>
    </source>
</evidence>
<protein>
    <submittedName>
        <fullName evidence="6">Uncharacterized protein</fullName>
    </submittedName>
</protein>
<dbReference type="AlphaFoldDB" id="A0A0E0BAS0"/>
<feature type="domain" description="BTB" evidence="4">
    <location>
        <begin position="221"/>
        <end position="289"/>
    </location>
</feature>
<dbReference type="PANTHER" id="PTHR26379">
    <property type="entry name" value="BTB/POZ AND MATH DOMAIN-CONTAINING PROTEIN 1"/>
    <property type="match status" value="1"/>
</dbReference>
<dbReference type="InterPro" id="IPR045005">
    <property type="entry name" value="BPM1-6"/>
</dbReference>
<dbReference type="CDD" id="cd18280">
    <property type="entry name" value="BTB_POZ_BPM_plant"/>
    <property type="match status" value="1"/>
</dbReference>
<dbReference type="PANTHER" id="PTHR26379:SF429">
    <property type="entry name" value="OS10G0428900 PROTEIN"/>
    <property type="match status" value="1"/>
</dbReference>
<evidence type="ECO:0000259" key="4">
    <source>
        <dbReference type="PROSITE" id="PS50097"/>
    </source>
</evidence>
<dbReference type="CDD" id="cd00121">
    <property type="entry name" value="MATH"/>
    <property type="match status" value="2"/>
</dbReference>
<dbReference type="InterPro" id="IPR011333">
    <property type="entry name" value="SKP1/BTB/POZ_sf"/>
</dbReference>
<sequence>MGQCAMSPARSGTTAGGGGGPPTPSSSRSASTIVAGTASGYHLLKIDDYSRTRDLFPTSTALKSRAFTIGGHRWRIQYYPNGNTPNCGDYISLFLHLDEEVTREVYALLQFRLLDDELGDKLPPPPPSLDANKFFSHASWGLPKFIKKEELEKSRHLKGNSFTVRCDVVVITEFVAKDMPEATATAARRRTPAKGTGSFVSVPPSDLHRHLGELLLGEKGADVVFKVGGKTFTAHRCVLAARSPVFGAELLGSMKESRRKAVVRVDDMEAQVFKALLRFAYTDSLPEMKEKDEGAMCQHLLVAADRYAMERLKLVCEEKLCERIDVSSVATILALAEQHHCDGLRNACFDFLSSPENLKAAMAGDGFEHLSRSCPSLMTELVAMLAAAATSDGPTLPPVMNHGALSPTTAAAAVSASAIVANTSRGYHYLKIDGYSHTKATPTGEALFSCQFTIGGHRWRICYYPNGNVLEAADYISMFLVLDEIVVRNVKAQFQIRFAGQVEKQPSLAWKTVRAFNKQTSSSSSWGYPKFIRREDLEKSEYLRDDSFTIRCDIIVVDNYRAEDASSAAAGFVSVPPSNLHSHLGDLLKNEKGTDVVFEVAGQRFTAHRCVLATRSPVFNAELFGMMMESDTTTNDVIQIGDMAAPVFKALLHFVYTDSLPETMEEREDTMCEHLLVAADRYNLERLKLICEERLCKYIGIGTVMDILALADRHHCKGLKKACFDFLRSPANLSAVTGSESFEHLSRSFPSLMKELVDILGTSHNYAC</sequence>
<dbReference type="InterPro" id="IPR056423">
    <property type="entry name" value="BACK_BPM_SPOP"/>
</dbReference>
<dbReference type="HOGENOM" id="CLU_004253_5_1_1"/>
<dbReference type="SMART" id="SM00225">
    <property type="entry name" value="BTB"/>
    <property type="match status" value="2"/>
</dbReference>
<dbReference type="EnsemblPlants" id="OGLUM10G10490.1">
    <property type="protein sequence ID" value="OGLUM10G10490.1"/>
    <property type="gene ID" value="OGLUM10G10490"/>
</dbReference>
<evidence type="ECO:0000256" key="2">
    <source>
        <dbReference type="ARBA" id="ARBA00010846"/>
    </source>
</evidence>
<feature type="domain" description="MATH" evidence="5">
    <location>
        <begin position="39"/>
        <end position="168"/>
    </location>
</feature>
<comment type="pathway">
    <text evidence="1">Protein modification; protein ubiquitination.</text>
</comment>
<evidence type="ECO:0000259" key="5">
    <source>
        <dbReference type="PROSITE" id="PS50144"/>
    </source>
</evidence>
<dbReference type="GO" id="GO:0016567">
    <property type="term" value="P:protein ubiquitination"/>
    <property type="evidence" value="ECO:0007669"/>
    <property type="project" value="InterPro"/>
</dbReference>
<feature type="domain" description="MATH" evidence="5">
    <location>
        <begin position="425"/>
        <end position="554"/>
    </location>
</feature>
<dbReference type="InterPro" id="IPR002083">
    <property type="entry name" value="MATH/TRAF_dom"/>
</dbReference>
<feature type="domain" description="BTB" evidence="4">
    <location>
        <begin position="594"/>
        <end position="664"/>
    </location>
</feature>
<accession>A0A0E0BAS0</accession>
<keyword evidence="7" id="KW-1185">Reference proteome</keyword>
<name>A0A0E0BAS0_9ORYZ</name>
<dbReference type="Pfam" id="PF24570">
    <property type="entry name" value="BACK_BPM_SPOP"/>
    <property type="match status" value="2"/>
</dbReference>
<reference evidence="6" key="1">
    <citation type="submission" date="2015-04" db="UniProtKB">
        <authorList>
            <consortium name="EnsemblPlants"/>
        </authorList>
    </citation>
    <scope>IDENTIFICATION</scope>
</reference>
<dbReference type="SUPFAM" id="SSF49599">
    <property type="entry name" value="TRAF domain-like"/>
    <property type="match status" value="2"/>
</dbReference>
<evidence type="ECO:0000313" key="6">
    <source>
        <dbReference type="EnsemblPlants" id="OGLUM10G10490.1"/>
    </source>
</evidence>
<dbReference type="Pfam" id="PF22486">
    <property type="entry name" value="MATH_2"/>
    <property type="match status" value="2"/>
</dbReference>
<feature type="region of interest" description="Disordered" evidence="3">
    <location>
        <begin position="1"/>
        <end position="31"/>
    </location>
</feature>
<dbReference type="PROSITE" id="PS50097">
    <property type="entry name" value="BTB"/>
    <property type="match status" value="2"/>
</dbReference>
<dbReference type="Gene3D" id="3.30.710.10">
    <property type="entry name" value="Potassium Channel Kv1.1, Chain A"/>
    <property type="match status" value="2"/>
</dbReference>
<evidence type="ECO:0000256" key="3">
    <source>
        <dbReference type="SAM" id="MobiDB-lite"/>
    </source>
</evidence>
<dbReference type="eggNOG" id="KOG1987">
    <property type="taxonomic scope" value="Eukaryota"/>
</dbReference>
<dbReference type="Proteomes" id="UP000026961">
    <property type="component" value="Chromosome 10"/>
</dbReference>
<evidence type="ECO:0000313" key="7">
    <source>
        <dbReference type="Proteomes" id="UP000026961"/>
    </source>
</evidence>
<dbReference type="SUPFAM" id="SSF54695">
    <property type="entry name" value="POZ domain"/>
    <property type="match status" value="2"/>
</dbReference>
<organism evidence="6">
    <name type="scientific">Oryza glumipatula</name>
    <dbReference type="NCBI Taxonomy" id="40148"/>
    <lineage>
        <taxon>Eukaryota</taxon>
        <taxon>Viridiplantae</taxon>
        <taxon>Streptophyta</taxon>
        <taxon>Embryophyta</taxon>
        <taxon>Tracheophyta</taxon>
        <taxon>Spermatophyta</taxon>
        <taxon>Magnoliopsida</taxon>
        <taxon>Liliopsida</taxon>
        <taxon>Poales</taxon>
        <taxon>Poaceae</taxon>
        <taxon>BOP clade</taxon>
        <taxon>Oryzoideae</taxon>
        <taxon>Oryzeae</taxon>
        <taxon>Oryzinae</taxon>
        <taxon>Oryza</taxon>
    </lineage>
</organism>
<dbReference type="SMART" id="SM00061">
    <property type="entry name" value="MATH"/>
    <property type="match status" value="2"/>
</dbReference>
<comment type="similarity">
    <text evidence="2">Belongs to the Tdpoz family.</text>
</comment>
<dbReference type="Pfam" id="PF00651">
    <property type="entry name" value="BTB"/>
    <property type="match status" value="2"/>
</dbReference>
<dbReference type="Gene3D" id="2.60.210.10">
    <property type="entry name" value="Apoptosis, Tumor Necrosis Factor Receptor Associated Protein 2, Chain A"/>
    <property type="match status" value="2"/>
</dbReference>
<dbReference type="InterPro" id="IPR000210">
    <property type="entry name" value="BTB/POZ_dom"/>
</dbReference>
<dbReference type="PROSITE" id="PS50144">
    <property type="entry name" value="MATH"/>
    <property type="match status" value="2"/>
</dbReference>
<dbReference type="Gramene" id="OGLUM10G10490.1">
    <property type="protein sequence ID" value="OGLUM10G10490.1"/>
    <property type="gene ID" value="OGLUM10G10490"/>
</dbReference>
<reference evidence="6" key="2">
    <citation type="submission" date="2018-05" db="EMBL/GenBank/DDBJ databases">
        <title>OgluRS3 (Oryza glumaepatula Reference Sequence Version 3).</title>
        <authorList>
            <person name="Zhang J."/>
            <person name="Kudrna D."/>
            <person name="Lee S."/>
            <person name="Talag J."/>
            <person name="Welchert J."/>
            <person name="Wing R.A."/>
        </authorList>
    </citation>
    <scope>NUCLEOTIDE SEQUENCE [LARGE SCALE GENOMIC DNA]</scope>
</reference>
<proteinExistence type="inferred from homology"/>